<keyword evidence="5 7" id="KW-0975">Bacterial flagellum</keyword>
<dbReference type="PRINTS" id="PR01008">
    <property type="entry name" value="FLGLRINGFLGH"/>
</dbReference>
<dbReference type="HAMAP" id="MF_00415">
    <property type="entry name" value="FlgH"/>
    <property type="match status" value="1"/>
</dbReference>
<reference evidence="8 9" key="1">
    <citation type="submission" date="2016-12" db="EMBL/GenBank/DDBJ databases">
        <title>The draft genome sequence of HSLHS2.</title>
        <authorList>
            <person name="Hu D."/>
            <person name="Wang L."/>
            <person name="Shao Z."/>
        </authorList>
    </citation>
    <scope>NUCLEOTIDE SEQUENCE [LARGE SCALE GENOMIC DNA]</scope>
    <source>
        <strain evidence="8">MCCC 1A06712</strain>
    </source>
</reference>
<dbReference type="Pfam" id="PF02107">
    <property type="entry name" value="FlgH"/>
    <property type="match status" value="1"/>
</dbReference>
<comment type="caution">
    <text evidence="8">The sequence shown here is derived from an EMBL/GenBank/DDBJ whole genome shotgun (WGS) entry which is preliminary data.</text>
</comment>
<dbReference type="PANTHER" id="PTHR34933:SF1">
    <property type="entry name" value="FLAGELLAR L-RING PROTEIN"/>
    <property type="match status" value="1"/>
</dbReference>
<dbReference type="GO" id="GO:0009279">
    <property type="term" value="C:cell outer membrane"/>
    <property type="evidence" value="ECO:0007669"/>
    <property type="project" value="UniProtKB-SubCell"/>
</dbReference>
<gene>
    <name evidence="7" type="primary">flgH</name>
    <name evidence="8" type="ORF">BVC71_01200</name>
</gene>
<dbReference type="EMBL" id="MSPP01000001">
    <property type="protein sequence ID" value="OUD10163.1"/>
    <property type="molecule type" value="Genomic_DNA"/>
</dbReference>
<dbReference type="AlphaFoldDB" id="A0A251X1W8"/>
<keyword evidence="4 7" id="KW-0472">Membrane</keyword>
<dbReference type="RefSeq" id="WP_086449813.1">
    <property type="nucleotide sequence ID" value="NZ_MSPP01000001.1"/>
</dbReference>
<evidence type="ECO:0000256" key="2">
    <source>
        <dbReference type="ARBA" id="ARBA00006929"/>
    </source>
</evidence>
<evidence type="ECO:0000256" key="5">
    <source>
        <dbReference type="ARBA" id="ARBA00023143"/>
    </source>
</evidence>
<evidence type="ECO:0000256" key="7">
    <source>
        <dbReference type="HAMAP-Rule" id="MF_00415"/>
    </source>
</evidence>
<name>A0A251X1W8_9RHOB</name>
<comment type="similarity">
    <text evidence="2 7">Belongs to the FlgH family.</text>
</comment>
<dbReference type="Proteomes" id="UP000194664">
    <property type="component" value="Unassembled WGS sequence"/>
</dbReference>
<keyword evidence="8" id="KW-0282">Flagellum</keyword>
<comment type="subunit">
    <text evidence="7">The basal body constitutes a major portion of the flagellar organelle and consists of four rings (L,P,S, and M) mounted on a central rod.</text>
</comment>
<evidence type="ECO:0000256" key="3">
    <source>
        <dbReference type="ARBA" id="ARBA00022729"/>
    </source>
</evidence>
<keyword evidence="8" id="KW-0969">Cilium</keyword>
<accession>A0A251X1W8</accession>
<dbReference type="GO" id="GO:0071973">
    <property type="term" value="P:bacterial-type flagellum-dependent cell motility"/>
    <property type="evidence" value="ECO:0007669"/>
    <property type="project" value="InterPro"/>
</dbReference>
<dbReference type="InterPro" id="IPR000527">
    <property type="entry name" value="Flag_Lring"/>
</dbReference>
<organism evidence="8 9">
    <name type="scientific">Marivivens niveibacter</name>
    <dbReference type="NCBI Taxonomy" id="1930667"/>
    <lineage>
        <taxon>Bacteria</taxon>
        <taxon>Pseudomonadati</taxon>
        <taxon>Pseudomonadota</taxon>
        <taxon>Alphaproteobacteria</taxon>
        <taxon>Rhodobacterales</taxon>
        <taxon>Paracoccaceae</taxon>
        <taxon>Marivivens group</taxon>
        <taxon>Marivivens</taxon>
    </lineage>
</organism>
<evidence type="ECO:0000256" key="6">
    <source>
        <dbReference type="ARBA" id="ARBA00023237"/>
    </source>
</evidence>
<keyword evidence="7" id="KW-0449">Lipoprotein</keyword>
<dbReference type="OrthoDB" id="9789227at2"/>
<keyword evidence="6 7" id="KW-0998">Cell outer membrane</keyword>
<dbReference type="GO" id="GO:0009427">
    <property type="term" value="C:bacterial-type flagellum basal body, distal rod, L ring"/>
    <property type="evidence" value="ECO:0007669"/>
    <property type="project" value="InterPro"/>
</dbReference>
<comment type="subcellular location">
    <subcellularLocation>
        <location evidence="7">Cell outer membrane</location>
        <topology evidence="7">Lipid-anchor</topology>
    </subcellularLocation>
    <subcellularLocation>
        <location evidence="7">Bacterial flagellum basal body</location>
    </subcellularLocation>
</comment>
<dbReference type="PROSITE" id="PS51257">
    <property type="entry name" value="PROKAR_LIPOPROTEIN"/>
    <property type="match status" value="1"/>
</dbReference>
<sequence length="219" mass="23007">MRILSLIAGLSLVAGCTSTYVQEVTSASYEPVYPVEASYQPERNPTGGIYSAAAQGLFVQDRRASQVGDVLTVELSERFSASKSQSASNGRSSSYSADLPGFLGALDDSALTTSSSQSFSGNGAAAQSNSLRGRMTVQVARVLPGGLLEIMGEKRLTLNTGNEYIRVTGIIRQEDITAENTVDSDRIANADIQYVGAGQTADTARPGWLGRAMTVAAPL</sequence>
<keyword evidence="3 7" id="KW-0732">Signal</keyword>
<protein>
    <recommendedName>
        <fullName evidence="7">Flagellar L-ring protein</fullName>
    </recommendedName>
    <alternativeName>
        <fullName evidence="7">Basal body L-ring protein</fullName>
    </alternativeName>
</protein>
<evidence type="ECO:0000256" key="4">
    <source>
        <dbReference type="ARBA" id="ARBA00023136"/>
    </source>
</evidence>
<keyword evidence="8" id="KW-0966">Cell projection</keyword>
<proteinExistence type="inferred from homology"/>
<evidence type="ECO:0000256" key="1">
    <source>
        <dbReference type="ARBA" id="ARBA00002591"/>
    </source>
</evidence>
<dbReference type="GO" id="GO:0003774">
    <property type="term" value="F:cytoskeletal motor activity"/>
    <property type="evidence" value="ECO:0007669"/>
    <property type="project" value="InterPro"/>
</dbReference>
<dbReference type="PANTHER" id="PTHR34933">
    <property type="entry name" value="FLAGELLAR L-RING PROTEIN"/>
    <property type="match status" value="1"/>
</dbReference>
<keyword evidence="9" id="KW-1185">Reference proteome</keyword>
<comment type="function">
    <text evidence="1 7">Assembles around the rod to form the L-ring and probably protects the motor/basal body from shearing forces during rotation.</text>
</comment>
<evidence type="ECO:0000313" key="8">
    <source>
        <dbReference type="EMBL" id="OUD10163.1"/>
    </source>
</evidence>
<evidence type="ECO:0000313" key="9">
    <source>
        <dbReference type="Proteomes" id="UP000194664"/>
    </source>
</evidence>